<protein>
    <recommendedName>
        <fullName evidence="1">FAD-binding 8 domain-containing protein</fullName>
    </recommendedName>
</protein>
<gene>
    <name evidence="2" type="ORF">LIPSTDRAFT_26932</name>
</gene>
<organism evidence="2 3">
    <name type="scientific">Lipomyces starkeyi NRRL Y-11557</name>
    <dbReference type="NCBI Taxonomy" id="675824"/>
    <lineage>
        <taxon>Eukaryota</taxon>
        <taxon>Fungi</taxon>
        <taxon>Dikarya</taxon>
        <taxon>Ascomycota</taxon>
        <taxon>Saccharomycotina</taxon>
        <taxon>Lipomycetes</taxon>
        <taxon>Lipomycetales</taxon>
        <taxon>Lipomycetaceae</taxon>
        <taxon>Lipomyces</taxon>
    </lineage>
</organism>
<evidence type="ECO:0000313" key="2">
    <source>
        <dbReference type="EMBL" id="ODQ73446.1"/>
    </source>
</evidence>
<reference evidence="2 3" key="1">
    <citation type="journal article" date="2016" name="Proc. Natl. Acad. Sci. U.S.A.">
        <title>Comparative genomics of biotechnologically important yeasts.</title>
        <authorList>
            <person name="Riley R."/>
            <person name="Haridas S."/>
            <person name="Wolfe K.H."/>
            <person name="Lopes M.R."/>
            <person name="Hittinger C.T."/>
            <person name="Goeker M."/>
            <person name="Salamov A.A."/>
            <person name="Wisecaver J.H."/>
            <person name="Long T.M."/>
            <person name="Calvey C.H."/>
            <person name="Aerts A.L."/>
            <person name="Barry K.W."/>
            <person name="Choi C."/>
            <person name="Clum A."/>
            <person name="Coughlan A.Y."/>
            <person name="Deshpande S."/>
            <person name="Douglass A.P."/>
            <person name="Hanson S.J."/>
            <person name="Klenk H.-P."/>
            <person name="LaButti K.M."/>
            <person name="Lapidus A."/>
            <person name="Lindquist E.A."/>
            <person name="Lipzen A.M."/>
            <person name="Meier-Kolthoff J.P."/>
            <person name="Ohm R.A."/>
            <person name="Otillar R.P."/>
            <person name="Pangilinan J.L."/>
            <person name="Peng Y."/>
            <person name="Rokas A."/>
            <person name="Rosa C.A."/>
            <person name="Scheuner C."/>
            <person name="Sibirny A.A."/>
            <person name="Slot J.C."/>
            <person name="Stielow J.B."/>
            <person name="Sun H."/>
            <person name="Kurtzman C.P."/>
            <person name="Blackwell M."/>
            <person name="Grigoriev I.V."/>
            <person name="Jeffries T.W."/>
        </authorList>
    </citation>
    <scope>NUCLEOTIDE SEQUENCE [LARGE SCALE GENOMIC DNA]</scope>
    <source>
        <strain evidence="2 3">NRRL Y-11557</strain>
    </source>
</reference>
<dbReference type="InterPro" id="IPR013112">
    <property type="entry name" value="FAD-bd_8"/>
</dbReference>
<proteinExistence type="predicted"/>
<dbReference type="Pfam" id="PF08022">
    <property type="entry name" value="FAD_binding_8"/>
    <property type="match status" value="1"/>
</dbReference>
<sequence>MHQVMRMSTFGSHSVIADVTLRWFLILVNNISTPGLNYRATVSVIQDEKTPSIEMPMTSMLAPLMAHPFTISSLPEDNKMLCVIRVKTGFIKRMLEKTLLIGADLEKHDGNAVTTATYPSTVHTEGLLAPGIKFTLF</sequence>
<feature type="domain" description="FAD-binding 8" evidence="1">
    <location>
        <begin position="62"/>
        <end position="98"/>
    </location>
</feature>
<evidence type="ECO:0000259" key="1">
    <source>
        <dbReference type="Pfam" id="PF08022"/>
    </source>
</evidence>
<dbReference type="Proteomes" id="UP000094385">
    <property type="component" value="Unassembled WGS sequence"/>
</dbReference>
<dbReference type="GO" id="GO:0016491">
    <property type="term" value="F:oxidoreductase activity"/>
    <property type="evidence" value="ECO:0007669"/>
    <property type="project" value="InterPro"/>
</dbReference>
<accession>A0A1E3Q706</accession>
<name>A0A1E3Q706_LIPST</name>
<dbReference type="EMBL" id="KV454293">
    <property type="protein sequence ID" value="ODQ73446.1"/>
    <property type="molecule type" value="Genomic_DNA"/>
</dbReference>
<evidence type="ECO:0000313" key="3">
    <source>
        <dbReference type="Proteomes" id="UP000094385"/>
    </source>
</evidence>
<keyword evidence="3" id="KW-1185">Reference proteome</keyword>
<dbReference type="OrthoDB" id="3944240at2759"/>
<dbReference type="AlphaFoldDB" id="A0A1E3Q706"/>